<accession>A0ABT0Q7C7</accession>
<proteinExistence type="predicted"/>
<keyword evidence="2" id="KW-1185">Reference proteome</keyword>
<dbReference type="Proteomes" id="UP001203880">
    <property type="component" value="Unassembled WGS sequence"/>
</dbReference>
<evidence type="ECO:0000313" key="1">
    <source>
        <dbReference type="EMBL" id="MCL6285771.1"/>
    </source>
</evidence>
<reference evidence="1" key="1">
    <citation type="submission" date="2022-05" db="EMBL/GenBank/DDBJ databases">
        <authorList>
            <person name="Park J.-S."/>
        </authorList>
    </citation>
    <scope>NUCLEOTIDE SEQUENCE</scope>
    <source>
        <strain evidence="1">2012CJ41-6</strain>
    </source>
</reference>
<dbReference type="RefSeq" id="WP_249712901.1">
    <property type="nucleotide sequence ID" value="NZ_JAMFMB010000037.1"/>
</dbReference>
<evidence type="ECO:0008006" key="3">
    <source>
        <dbReference type="Google" id="ProtNLM"/>
    </source>
</evidence>
<protein>
    <recommendedName>
        <fullName evidence="3">V-type ATP synthase subunit C</fullName>
    </recommendedName>
</protein>
<organism evidence="1 2">
    <name type="scientific">Ruegeria spongiae</name>
    <dbReference type="NCBI Taxonomy" id="2942209"/>
    <lineage>
        <taxon>Bacteria</taxon>
        <taxon>Pseudomonadati</taxon>
        <taxon>Pseudomonadota</taxon>
        <taxon>Alphaproteobacteria</taxon>
        <taxon>Rhodobacterales</taxon>
        <taxon>Roseobacteraceae</taxon>
        <taxon>Ruegeria</taxon>
    </lineage>
</organism>
<evidence type="ECO:0000313" key="2">
    <source>
        <dbReference type="Proteomes" id="UP001203880"/>
    </source>
</evidence>
<gene>
    <name evidence="1" type="ORF">M3P21_19795</name>
</gene>
<comment type="caution">
    <text evidence="1">The sequence shown here is derived from an EMBL/GenBank/DDBJ whole genome shotgun (WGS) entry which is preliminary data.</text>
</comment>
<dbReference type="EMBL" id="JAMFMB010000037">
    <property type="protein sequence ID" value="MCL6285771.1"/>
    <property type="molecule type" value="Genomic_DNA"/>
</dbReference>
<sequence>MSDPDAYIALVSSLPSSERLFVAKQPPLSELRLRKRLSALDEDDAKTLHRIEHILSWASYDAQAEIGEVVKRARSLLRNLPQPTLRAIVADRMELRSAIAALRMRRDGMAAPSGQWGFGKWTRHIAANWSDPTFRLDAPLPWLREAGSLLEAGDALGLERHLLEIAFRQLQRHGGLHHFDFEAVVIYVLKWTLFDRWAASDAQAAARRFAQLSDDALQDFPDLMLEGGTG</sequence>
<name>A0ABT0Q7C7_9RHOB</name>